<gene>
    <name evidence="4" type="ORF">Amme_013_081</name>
</gene>
<reference evidence="4 5" key="2">
    <citation type="journal article" date="2014" name="FEMS Microbiol. Lett.">
        <title>Draft genomic DNA sequence of the facultatively methylotrophic bacterium Acidomonas methanolica type strain MB58.</title>
        <authorList>
            <person name="Higashiura N."/>
            <person name="Hadano H."/>
            <person name="Hirakawa H."/>
            <person name="Matsutani M."/>
            <person name="Takabe S."/>
            <person name="Matsushita K."/>
            <person name="Azuma Y."/>
        </authorList>
    </citation>
    <scope>NUCLEOTIDE SEQUENCE [LARGE SCALE GENOMIC DNA]</scope>
    <source>
        <strain evidence="4 5">MB58</strain>
    </source>
</reference>
<dbReference type="SUPFAM" id="SSF53850">
    <property type="entry name" value="Periplasmic binding protein-like II"/>
    <property type="match status" value="1"/>
</dbReference>
<comment type="caution">
    <text evidence="4">The sequence shown here is derived from an EMBL/GenBank/DDBJ whole genome shotgun (WGS) entry which is preliminary data.</text>
</comment>
<evidence type="ECO:0000259" key="3">
    <source>
        <dbReference type="SMART" id="SM00062"/>
    </source>
</evidence>
<keyword evidence="1 2" id="KW-0732">Signal</keyword>
<reference evidence="5" key="1">
    <citation type="journal article" date="2014" name="FEMS Microbiol. Lett.">
        <title>Draft Genomic DNA Sequence of the Facultatively Methylotrophic Bacterium Acidomonas methanolica type strain MB58.</title>
        <authorList>
            <person name="Higashiura N."/>
            <person name="Hadano H."/>
            <person name="Hirakawa H."/>
            <person name="Matsutani M."/>
            <person name="Takabe S."/>
            <person name="Matsushita K."/>
            <person name="Azuma Y."/>
        </authorList>
    </citation>
    <scope>NUCLEOTIDE SEQUENCE [LARGE SCALE GENOMIC DNA]</scope>
    <source>
        <strain evidence="5">MB58</strain>
    </source>
</reference>
<evidence type="ECO:0000313" key="5">
    <source>
        <dbReference type="Proteomes" id="UP000019760"/>
    </source>
</evidence>
<dbReference type="RefSeq" id="WP_042056382.1">
    <property type="nucleotide sequence ID" value="NZ_BAND01000013.1"/>
</dbReference>
<sequence length="280" mass="30131">MRAARTPFLLASLCAALTLHPASAADGYGRCALFGHRATGHIEPAIPGQLTVLVNLPAVGEFDGETPETIRSGREFCMAVNLAYRLGLDRVVLRNTTLDSLIAGRNRGYDLALALLSVRHRKRDVVTFSVPYARDSYGVAVRAGRPADPTRLRSMRVATQIEANVPDWLRDTLHIRRLSAFDDTGTMFTALAAGNVDAVVTSLSVILGQVGAAHGRFVVAGRFADGRPLAAILPLGSAEAPEIDRLLDAMRDDGTLAALETAYLAPSWHGIDPTEIPLWR</sequence>
<feature type="chain" id="PRO_5030001275" evidence="2">
    <location>
        <begin position="25"/>
        <end position="280"/>
    </location>
</feature>
<accession>A0A023D1V0</accession>
<dbReference type="EMBL" id="BAND01000013">
    <property type="protein sequence ID" value="GAJ28117.1"/>
    <property type="molecule type" value="Genomic_DNA"/>
</dbReference>
<feature type="domain" description="Solute-binding protein family 3/N-terminal" evidence="3">
    <location>
        <begin position="69"/>
        <end position="267"/>
    </location>
</feature>
<proteinExistence type="predicted"/>
<organism evidence="4 5">
    <name type="scientific">Acidomonas methanolica NBRC 104435</name>
    <dbReference type="NCBI Taxonomy" id="1231351"/>
    <lineage>
        <taxon>Bacteria</taxon>
        <taxon>Pseudomonadati</taxon>
        <taxon>Pseudomonadota</taxon>
        <taxon>Alphaproteobacteria</taxon>
        <taxon>Acetobacterales</taxon>
        <taxon>Acetobacteraceae</taxon>
        <taxon>Acidomonas</taxon>
    </lineage>
</organism>
<keyword evidence="5" id="KW-1185">Reference proteome</keyword>
<evidence type="ECO:0000256" key="1">
    <source>
        <dbReference type="ARBA" id="ARBA00022729"/>
    </source>
</evidence>
<feature type="signal peptide" evidence="2">
    <location>
        <begin position="1"/>
        <end position="24"/>
    </location>
</feature>
<dbReference type="InterPro" id="IPR001638">
    <property type="entry name" value="Solute-binding_3/MltF_N"/>
</dbReference>
<dbReference type="AlphaFoldDB" id="A0A023D1V0"/>
<dbReference type="Proteomes" id="UP000019760">
    <property type="component" value="Unassembled WGS sequence"/>
</dbReference>
<evidence type="ECO:0000256" key="2">
    <source>
        <dbReference type="SAM" id="SignalP"/>
    </source>
</evidence>
<dbReference type="PANTHER" id="PTHR35936">
    <property type="entry name" value="MEMBRANE-BOUND LYTIC MUREIN TRANSGLYCOSYLASE F"/>
    <property type="match status" value="1"/>
</dbReference>
<dbReference type="PANTHER" id="PTHR35936:SF35">
    <property type="entry name" value="L-CYSTINE-BINDING PROTEIN TCYJ"/>
    <property type="match status" value="1"/>
</dbReference>
<protein>
    <submittedName>
        <fullName evidence="4">Extracellular solute-binding protein</fullName>
    </submittedName>
</protein>
<dbReference type="Gene3D" id="3.40.190.10">
    <property type="entry name" value="Periplasmic binding protein-like II"/>
    <property type="match status" value="2"/>
</dbReference>
<dbReference type="OrthoDB" id="6192933at2"/>
<name>A0A023D1V0_ACIMT</name>
<dbReference type="Pfam" id="PF00497">
    <property type="entry name" value="SBP_bac_3"/>
    <property type="match status" value="1"/>
</dbReference>
<evidence type="ECO:0000313" key="4">
    <source>
        <dbReference type="EMBL" id="GAJ28117.1"/>
    </source>
</evidence>
<dbReference type="SMART" id="SM00062">
    <property type="entry name" value="PBPb"/>
    <property type="match status" value="1"/>
</dbReference>